<sequence>MKLSKIVSILLFAILATSCVSHDYMGQTYPSTTEVKVYYAESDIVGEYEIMGVDRVSAPDAFDAQLILEKIQEKAMEVGADAVIIDDFHEQTIGSSTWSNGSSTHSSDGKGNSNSTNWGSVSSTTTENEKIVVARFVKFK</sequence>
<keyword evidence="4" id="KW-1185">Reference proteome</keyword>
<dbReference type="Proteomes" id="UP000468650">
    <property type="component" value="Unassembled WGS sequence"/>
</dbReference>
<gene>
    <name evidence="3" type="ORF">F8C67_10655</name>
</gene>
<feature type="region of interest" description="Disordered" evidence="1">
    <location>
        <begin position="95"/>
        <end position="122"/>
    </location>
</feature>
<dbReference type="RefSeq" id="WP_151667837.1">
    <property type="nucleotide sequence ID" value="NZ_WBVO01000009.1"/>
</dbReference>
<feature type="compositionally biased region" description="Polar residues" evidence="1">
    <location>
        <begin position="110"/>
        <end position="122"/>
    </location>
</feature>
<dbReference type="EMBL" id="WBVO01000009">
    <property type="protein sequence ID" value="KAB2808023.1"/>
    <property type="molecule type" value="Genomic_DNA"/>
</dbReference>
<protein>
    <recommendedName>
        <fullName evidence="5">DUF4156 domain-containing protein</fullName>
    </recommendedName>
</protein>
<feature type="signal peptide" evidence="2">
    <location>
        <begin position="1"/>
        <end position="23"/>
    </location>
</feature>
<organism evidence="3 4">
    <name type="scientific">Phaeocystidibacter luteus</name>
    <dbReference type="NCBI Taxonomy" id="911197"/>
    <lineage>
        <taxon>Bacteria</taxon>
        <taxon>Pseudomonadati</taxon>
        <taxon>Bacteroidota</taxon>
        <taxon>Flavobacteriia</taxon>
        <taxon>Flavobacteriales</taxon>
        <taxon>Phaeocystidibacteraceae</taxon>
        <taxon>Phaeocystidibacter</taxon>
    </lineage>
</organism>
<dbReference type="AlphaFoldDB" id="A0A6N6RE51"/>
<evidence type="ECO:0000256" key="2">
    <source>
        <dbReference type="SAM" id="SignalP"/>
    </source>
</evidence>
<evidence type="ECO:0000313" key="4">
    <source>
        <dbReference type="Proteomes" id="UP000468650"/>
    </source>
</evidence>
<evidence type="ECO:0000256" key="1">
    <source>
        <dbReference type="SAM" id="MobiDB-lite"/>
    </source>
</evidence>
<proteinExistence type="predicted"/>
<evidence type="ECO:0000313" key="3">
    <source>
        <dbReference type="EMBL" id="KAB2808023.1"/>
    </source>
</evidence>
<dbReference type="OrthoDB" id="666740at2"/>
<comment type="caution">
    <text evidence="3">The sequence shown here is derived from an EMBL/GenBank/DDBJ whole genome shotgun (WGS) entry which is preliminary data.</text>
</comment>
<keyword evidence="2" id="KW-0732">Signal</keyword>
<feature type="chain" id="PRO_5026738306" description="DUF4156 domain-containing protein" evidence="2">
    <location>
        <begin position="24"/>
        <end position="140"/>
    </location>
</feature>
<dbReference type="PROSITE" id="PS51257">
    <property type="entry name" value="PROKAR_LIPOPROTEIN"/>
    <property type="match status" value="1"/>
</dbReference>
<evidence type="ECO:0008006" key="5">
    <source>
        <dbReference type="Google" id="ProtNLM"/>
    </source>
</evidence>
<accession>A0A6N6RE51</accession>
<name>A0A6N6RE51_9FLAO</name>
<reference evidence="3 4" key="1">
    <citation type="submission" date="2019-09" db="EMBL/GenBank/DDBJ databases">
        <title>Genomes of family Cryomorphaceae.</title>
        <authorList>
            <person name="Bowman J.P."/>
        </authorList>
    </citation>
    <scope>NUCLEOTIDE SEQUENCE [LARGE SCALE GENOMIC DNA]</scope>
    <source>
        <strain evidence="3 4">LMG 25704</strain>
    </source>
</reference>
<feature type="compositionally biased region" description="Low complexity" evidence="1">
    <location>
        <begin position="95"/>
        <end position="106"/>
    </location>
</feature>